<gene>
    <name evidence="8" type="ORF">SAMN02746066_00321</name>
</gene>
<organism evidence="8 9">
    <name type="scientific">Anaerosporobacter mobilis DSM 15930</name>
    <dbReference type="NCBI Taxonomy" id="1120996"/>
    <lineage>
        <taxon>Bacteria</taxon>
        <taxon>Bacillati</taxon>
        <taxon>Bacillota</taxon>
        <taxon>Clostridia</taxon>
        <taxon>Lachnospirales</taxon>
        <taxon>Lachnospiraceae</taxon>
        <taxon>Anaerosporobacter</taxon>
    </lineage>
</organism>
<keyword evidence="3 6" id="KW-0812">Transmembrane</keyword>
<feature type="domain" description="ABC-2 type transporter transmembrane" evidence="7">
    <location>
        <begin position="19"/>
        <end position="378"/>
    </location>
</feature>
<evidence type="ECO:0000256" key="4">
    <source>
        <dbReference type="ARBA" id="ARBA00022989"/>
    </source>
</evidence>
<dbReference type="PANTHER" id="PTHR30294">
    <property type="entry name" value="MEMBRANE COMPONENT OF ABC TRANSPORTER YHHJ-RELATED"/>
    <property type="match status" value="1"/>
</dbReference>
<evidence type="ECO:0000259" key="7">
    <source>
        <dbReference type="Pfam" id="PF12698"/>
    </source>
</evidence>
<keyword evidence="4 6" id="KW-1133">Transmembrane helix</keyword>
<dbReference type="GO" id="GO:0005886">
    <property type="term" value="C:plasma membrane"/>
    <property type="evidence" value="ECO:0007669"/>
    <property type="project" value="UniProtKB-SubCell"/>
</dbReference>
<proteinExistence type="predicted"/>
<dbReference type="InterPro" id="IPR051449">
    <property type="entry name" value="ABC-2_transporter_component"/>
</dbReference>
<comment type="subcellular location">
    <subcellularLocation>
        <location evidence="1">Cell membrane</location>
        <topology evidence="1">Multi-pass membrane protein</topology>
    </subcellularLocation>
</comment>
<sequence>MQVFNGYIKVLKRSIPTLLIYVAVFSVILIIFSNSGGSKAGGTFEATKVPTAFVNNDKDSALIADFKEYLGDYCEFIDIGTDQEELQDALFIRKVEYIINIDEGFEQRFLDGKVVAIDKRSVPDSQNSYYVDNAVNTYFNTLKTYADTMPDASLGELCSLTRDTLKESATVNLVQDKVVASATKHYNIFFNFLSYLFVAGFISCIGSIMLVFNDVNIRRRNTVAPISNKIVNLQMMIANFIFVCIFFIIMISIGIMLSPSKVASFGLGLNILNSFVFLFSALAISYIVGLTAKSENVVGAIATIVSLGLAFLSGAFVPQFLLSDTVLKVARFTPNFWYVYTNDKIAEITTFTKANVSELLGYMGIQMVFAVALFCIAIVISKMKSQRTE</sequence>
<evidence type="ECO:0000313" key="9">
    <source>
        <dbReference type="Proteomes" id="UP000184038"/>
    </source>
</evidence>
<feature type="transmembrane region" description="Helical" evidence="6">
    <location>
        <begin position="359"/>
        <end position="380"/>
    </location>
</feature>
<evidence type="ECO:0000256" key="2">
    <source>
        <dbReference type="ARBA" id="ARBA00022475"/>
    </source>
</evidence>
<dbReference type="AlphaFoldDB" id="A0A1M7F024"/>
<dbReference type="InterPro" id="IPR013525">
    <property type="entry name" value="ABC2_TM"/>
</dbReference>
<feature type="transmembrane region" description="Helical" evidence="6">
    <location>
        <begin position="233"/>
        <end position="257"/>
    </location>
</feature>
<dbReference type="STRING" id="1120996.SAMN02746066_00321"/>
<reference evidence="8 9" key="1">
    <citation type="submission" date="2016-11" db="EMBL/GenBank/DDBJ databases">
        <authorList>
            <person name="Jaros S."/>
            <person name="Januszkiewicz K."/>
            <person name="Wedrychowicz H."/>
        </authorList>
    </citation>
    <scope>NUCLEOTIDE SEQUENCE [LARGE SCALE GENOMIC DNA]</scope>
    <source>
        <strain evidence="8 9">DSM 15930</strain>
    </source>
</reference>
<dbReference type="EMBL" id="FRCP01000005">
    <property type="protein sequence ID" value="SHL97454.1"/>
    <property type="molecule type" value="Genomic_DNA"/>
</dbReference>
<evidence type="ECO:0000256" key="1">
    <source>
        <dbReference type="ARBA" id="ARBA00004651"/>
    </source>
</evidence>
<dbReference type="Gene3D" id="3.40.1710.10">
    <property type="entry name" value="abc type-2 transporter like domain"/>
    <property type="match status" value="1"/>
</dbReference>
<feature type="transmembrane region" description="Helical" evidence="6">
    <location>
        <begin position="297"/>
        <end position="317"/>
    </location>
</feature>
<dbReference type="Proteomes" id="UP000184038">
    <property type="component" value="Unassembled WGS sequence"/>
</dbReference>
<evidence type="ECO:0000256" key="3">
    <source>
        <dbReference type="ARBA" id="ARBA00022692"/>
    </source>
</evidence>
<dbReference type="GO" id="GO:0140359">
    <property type="term" value="F:ABC-type transporter activity"/>
    <property type="evidence" value="ECO:0007669"/>
    <property type="project" value="InterPro"/>
</dbReference>
<name>A0A1M7F024_9FIRM</name>
<feature type="transmembrane region" description="Helical" evidence="6">
    <location>
        <begin position="269"/>
        <end position="290"/>
    </location>
</feature>
<accession>A0A1M7F024</accession>
<dbReference type="RefSeq" id="WP_073282061.1">
    <property type="nucleotide sequence ID" value="NZ_FRCP01000005.1"/>
</dbReference>
<feature type="transmembrane region" description="Helical" evidence="6">
    <location>
        <begin position="18"/>
        <end position="35"/>
    </location>
</feature>
<dbReference type="PANTHER" id="PTHR30294:SF29">
    <property type="entry name" value="MULTIDRUG ABC TRANSPORTER PERMEASE YBHS-RELATED"/>
    <property type="match status" value="1"/>
</dbReference>
<dbReference type="Pfam" id="PF12698">
    <property type="entry name" value="ABC2_membrane_3"/>
    <property type="match status" value="1"/>
</dbReference>
<keyword evidence="5 6" id="KW-0472">Membrane</keyword>
<evidence type="ECO:0000313" key="8">
    <source>
        <dbReference type="EMBL" id="SHL97454.1"/>
    </source>
</evidence>
<evidence type="ECO:0000256" key="5">
    <source>
        <dbReference type="ARBA" id="ARBA00023136"/>
    </source>
</evidence>
<dbReference type="OrthoDB" id="9774039at2"/>
<evidence type="ECO:0000256" key="6">
    <source>
        <dbReference type="SAM" id="Phobius"/>
    </source>
</evidence>
<feature type="transmembrane region" description="Helical" evidence="6">
    <location>
        <begin position="192"/>
        <end position="212"/>
    </location>
</feature>
<keyword evidence="9" id="KW-1185">Reference proteome</keyword>
<protein>
    <submittedName>
        <fullName evidence="8">ABC-2 type transport system permease protein</fullName>
    </submittedName>
</protein>
<keyword evidence="2" id="KW-1003">Cell membrane</keyword>